<feature type="region of interest" description="Disordered" evidence="2">
    <location>
        <begin position="849"/>
        <end position="873"/>
    </location>
</feature>
<dbReference type="Gene3D" id="3.40.50.300">
    <property type="entry name" value="P-loop containing nucleotide triphosphate hydrolases"/>
    <property type="match status" value="1"/>
</dbReference>
<dbReference type="GO" id="GO:0005524">
    <property type="term" value="F:ATP binding"/>
    <property type="evidence" value="ECO:0007669"/>
    <property type="project" value="InterPro"/>
</dbReference>
<comment type="caution">
    <text evidence="5">The sequence shown here is derived from an EMBL/GenBank/DDBJ whole genome shotgun (WGS) entry which is preliminary data.</text>
</comment>
<organism evidence="5 6">
    <name type="scientific">Microcystis aeruginosa PCC 9808</name>
    <dbReference type="NCBI Taxonomy" id="1160284"/>
    <lineage>
        <taxon>Bacteria</taxon>
        <taxon>Bacillati</taxon>
        <taxon>Cyanobacteriota</taxon>
        <taxon>Cyanophyceae</taxon>
        <taxon>Oscillatoriophycideae</taxon>
        <taxon>Chroococcales</taxon>
        <taxon>Microcystaceae</taxon>
        <taxon>Microcystis</taxon>
    </lineage>
</organism>
<evidence type="ECO:0000259" key="3">
    <source>
        <dbReference type="PROSITE" id="PS51192"/>
    </source>
</evidence>
<dbReference type="Gene3D" id="3.30.870.10">
    <property type="entry name" value="Endonuclease Chain A"/>
    <property type="match status" value="1"/>
</dbReference>
<dbReference type="SMART" id="SM00490">
    <property type="entry name" value="HELICc"/>
    <property type="match status" value="1"/>
</dbReference>
<dbReference type="EMBL" id="CAIN01000067">
    <property type="protein sequence ID" value="CCI22007.1"/>
    <property type="molecule type" value="Genomic_DNA"/>
</dbReference>
<dbReference type="Proteomes" id="UP000005291">
    <property type="component" value="Unassembled WGS sequence"/>
</dbReference>
<accession>I4HIY3</accession>
<evidence type="ECO:0000256" key="2">
    <source>
        <dbReference type="SAM" id="MobiDB-lite"/>
    </source>
</evidence>
<sequence>MLETVIQDLIKKQRPYYHPQGDYIKGINNNYWLIFKHRDADNLLQNIVSFLGLKKHSTYKLFRIDINTAHIFEYTPKREGNIPSIALLRTSKLTIIEQFLNLENASKEESLIRGTFIEIEHKKRRRFNLPEQLDKYNHFIAAYLERTKIYRRSTAYFNSEVLKLYEEPLFNLVLNEGQIKLLMDWQGFTNKRDVQELEKLHNPEYRQQYITRTLTECLQGLADKTFSSTTILAELVRLEILTIKLVKMQETRGIYHKKTGILTDSLGNSILHEGSDNFTGAAHSSNAESITFLYYSDSLDLETIQQSIIEFDQEWQEPELSFDLTQEFLQQVLAEKQRRQQQIQPQIETISPQEFPAGATTNIKIKGKNLDKIEEIEIPDNPLIAVEIEEKQPHILTGTVTVDPEHPSTSLKTFRVKEKQGTYQITPTQAPTIKQEITLPEWEEIAGFKQAIELILQGKQGTPDDFLYWLAQQRPHLLNIQSSNILDRLVNQDILFEHQKSGAQHCLRVMQNFGVVVCADAVGLGKTRLAAAVTKLYLEENPQTKIAIIAAKKLHPNWEREMAELGLLAKKHYELYNKNLMSRGGDRFYDEFTRHGGAADLVIIDEAHEGIRNYNNRIHKTCLQIKEHDRQIERQRYYLLLTATPWNNRREDIYNILSPFLTRPEGFQELGFPPEVKQWFASREIGIENFTDTTNIFRRTYRELFLQRTRKMLREATPDLQLYAQRLAQWLPVQFEPETEQALERIFSQFEDNLFIPFADPIRYLTSTVEQRSLLKNQRRMFLQRAESSMYALRRTIKNFSDRISLLKQQLEQVTPDAEGLKQFLLQHYKFQAEKTGRETDWLGIEENGDEDYWEDEEDEEETDSNKGEKRQQLRRSIDLATDKLKNNPLEAKNIYNRILADCHSDLEQLQQISVLLANEFVTDHKRQQVSQKVMELVADGHKVLLISTFSDTVIDYYRYMSQNQVIASKGIGMAMGSHKLYYTDEKTPVKIAPNNALRGNNKQTGIQRQQLFRLFAPEATCKNPNERPLPEQEIAVLIGSETLSVGQNLQDADYLINIDLPWNPMVLEQRIGRIDRPKSHPCQYIYIYYANSESQLLRQAGRLANLNKKLIGELAKDDKIPHISNVEELGASVYGDTYFDDQILPGYIDFIHSLIKARQLEQESFQEQTYQKQETSRNLYSQNELLHSEELRKLYERLGEKYQPNPLTIGQFTTSELPTSVVALTLNYFDPNGQPIPEQNQLIYWNDLSRENDGLGVAIATAFKTPQASQIVPAKPIINLAQQLYEQLVQVKQKLSQDLEETAILENIQLNSERLSRIQKRIQTMSAFPANVNRKMVKNTLNKLSQAKETKKVQKLLKDYTDGEPSQLDDQKFILGLIQGTEQLNLLTFDTAKPSSLKLSLSAMLLRIWLF</sequence>
<dbReference type="Pfam" id="PF04851">
    <property type="entry name" value="ResIII"/>
    <property type="match status" value="1"/>
</dbReference>
<dbReference type="Pfam" id="PF00271">
    <property type="entry name" value="Helicase_C"/>
    <property type="match status" value="1"/>
</dbReference>
<dbReference type="InterPro" id="IPR027417">
    <property type="entry name" value="P-loop_NTPase"/>
</dbReference>
<dbReference type="PROSITE" id="PS51192">
    <property type="entry name" value="HELICASE_ATP_BIND_1"/>
    <property type="match status" value="1"/>
</dbReference>
<proteinExistence type="predicted"/>
<evidence type="ECO:0000259" key="4">
    <source>
        <dbReference type="PROSITE" id="PS51194"/>
    </source>
</evidence>
<reference evidence="5 6" key="1">
    <citation type="submission" date="2012-04" db="EMBL/GenBank/DDBJ databases">
        <authorList>
            <person name="Genoscope - CEA"/>
        </authorList>
    </citation>
    <scope>NUCLEOTIDE SEQUENCE [LARGE SCALE GENOMIC DNA]</scope>
    <source>
        <strain evidence="5 6">9808</strain>
    </source>
</reference>
<feature type="compositionally biased region" description="Acidic residues" evidence="2">
    <location>
        <begin position="849"/>
        <end position="863"/>
    </location>
</feature>
<dbReference type="GO" id="GO:0003677">
    <property type="term" value="F:DNA binding"/>
    <property type="evidence" value="ECO:0007669"/>
    <property type="project" value="InterPro"/>
</dbReference>
<dbReference type="InterPro" id="IPR049730">
    <property type="entry name" value="SNF2/RAD54-like_C"/>
</dbReference>
<dbReference type="GO" id="GO:0016787">
    <property type="term" value="F:hydrolase activity"/>
    <property type="evidence" value="ECO:0007669"/>
    <property type="project" value="UniProtKB-KW"/>
</dbReference>
<dbReference type="PROSITE" id="PS51194">
    <property type="entry name" value="HELICASE_CTER"/>
    <property type="match status" value="1"/>
</dbReference>
<name>I4HIY3_MICAE</name>
<dbReference type="InterPro" id="IPR038718">
    <property type="entry name" value="SNF2-like_sf"/>
</dbReference>
<dbReference type="RefSeq" id="WP_002792389.1">
    <property type="nucleotide sequence ID" value="NZ_HE973587.1"/>
</dbReference>
<protein>
    <submittedName>
        <fullName evidence="5">Similar to tr|Q926M9|Q926M9</fullName>
    </submittedName>
</protein>
<dbReference type="SMART" id="SM00487">
    <property type="entry name" value="DEXDc"/>
    <property type="match status" value="1"/>
</dbReference>
<dbReference type="InterPro" id="IPR006935">
    <property type="entry name" value="Helicase/UvrB_N"/>
</dbReference>
<evidence type="ECO:0000313" key="6">
    <source>
        <dbReference type="Proteomes" id="UP000005291"/>
    </source>
</evidence>
<keyword evidence="1" id="KW-0378">Hydrolase</keyword>
<feature type="domain" description="Helicase C-terminal" evidence="4">
    <location>
        <begin position="929"/>
        <end position="1128"/>
    </location>
</feature>
<gene>
    <name evidence="5" type="ORF">MICAG_1590017</name>
</gene>
<dbReference type="InterPro" id="IPR014001">
    <property type="entry name" value="Helicase_ATP-bd"/>
</dbReference>
<dbReference type="PANTHER" id="PTHR45766:SF6">
    <property type="entry name" value="SWI_SNF-RELATED MATRIX-ASSOCIATED ACTIN-DEPENDENT REGULATOR OF CHROMATIN SUBFAMILY A-LIKE PROTEIN 1"/>
    <property type="match status" value="1"/>
</dbReference>
<evidence type="ECO:0000256" key="1">
    <source>
        <dbReference type="ARBA" id="ARBA00022801"/>
    </source>
</evidence>
<dbReference type="HOGENOM" id="CLU_254100_0_0_3"/>
<evidence type="ECO:0000313" key="5">
    <source>
        <dbReference type="EMBL" id="CCI22007.1"/>
    </source>
</evidence>
<dbReference type="CDD" id="cd18793">
    <property type="entry name" value="SF2_C_SNF"/>
    <property type="match status" value="1"/>
</dbReference>
<dbReference type="PANTHER" id="PTHR45766">
    <property type="entry name" value="DNA ANNEALING HELICASE AND ENDONUCLEASE ZRANB3 FAMILY MEMBER"/>
    <property type="match status" value="1"/>
</dbReference>
<dbReference type="SUPFAM" id="SSF52540">
    <property type="entry name" value="P-loop containing nucleoside triphosphate hydrolases"/>
    <property type="match status" value="2"/>
</dbReference>
<dbReference type="Gene3D" id="3.40.50.10810">
    <property type="entry name" value="Tandem AAA-ATPase domain"/>
    <property type="match status" value="1"/>
</dbReference>
<feature type="compositionally biased region" description="Basic and acidic residues" evidence="2">
    <location>
        <begin position="864"/>
        <end position="873"/>
    </location>
</feature>
<feature type="domain" description="Helicase ATP-binding" evidence="3">
    <location>
        <begin position="507"/>
        <end position="663"/>
    </location>
</feature>
<dbReference type="InterPro" id="IPR001650">
    <property type="entry name" value="Helicase_C-like"/>
</dbReference>